<dbReference type="PANTHER" id="PTHR30204:SF58">
    <property type="entry name" value="HTH-TYPE TRANSCRIPTIONAL REGULATOR YFMP"/>
    <property type="match status" value="1"/>
</dbReference>
<dbReference type="SUPFAM" id="SSF46955">
    <property type="entry name" value="Putative DNA-binding domain"/>
    <property type="match status" value="1"/>
</dbReference>
<keyword evidence="6" id="KW-1185">Reference proteome</keyword>
<gene>
    <name evidence="5" type="ORF">GCM10010994_46710</name>
</gene>
<evidence type="ECO:0000313" key="5">
    <source>
        <dbReference type="EMBL" id="GGC83501.1"/>
    </source>
</evidence>
<evidence type="ECO:0000256" key="2">
    <source>
        <dbReference type="SAM" id="Coils"/>
    </source>
</evidence>
<dbReference type="Gene3D" id="1.10.1660.10">
    <property type="match status" value="1"/>
</dbReference>
<dbReference type="PANTHER" id="PTHR30204">
    <property type="entry name" value="REDOX-CYCLING DRUG-SENSING TRANSCRIPTIONAL ACTIVATOR SOXR"/>
    <property type="match status" value="1"/>
</dbReference>
<dbReference type="GO" id="GO:0003700">
    <property type="term" value="F:DNA-binding transcription factor activity"/>
    <property type="evidence" value="ECO:0007669"/>
    <property type="project" value="InterPro"/>
</dbReference>
<dbReference type="InterPro" id="IPR000551">
    <property type="entry name" value="MerR-type_HTH_dom"/>
</dbReference>
<reference evidence="5" key="1">
    <citation type="journal article" date="2014" name="Int. J. Syst. Evol. Microbiol.">
        <title>Complete genome sequence of Corynebacterium casei LMG S-19264T (=DSM 44701T), isolated from a smear-ripened cheese.</title>
        <authorList>
            <consortium name="US DOE Joint Genome Institute (JGI-PGF)"/>
            <person name="Walter F."/>
            <person name="Albersmeier A."/>
            <person name="Kalinowski J."/>
            <person name="Ruckert C."/>
        </authorList>
    </citation>
    <scope>NUCLEOTIDE SEQUENCE</scope>
    <source>
        <strain evidence="5">CGMCC 1.12919</strain>
    </source>
</reference>
<keyword evidence="1" id="KW-0238">DNA-binding</keyword>
<dbReference type="CDD" id="cd04776">
    <property type="entry name" value="HTH_GnyR"/>
    <property type="match status" value="1"/>
</dbReference>
<keyword evidence="2" id="KW-0175">Coiled coil</keyword>
<dbReference type="RefSeq" id="WP_188611590.1">
    <property type="nucleotide sequence ID" value="NZ_BMGG01000009.1"/>
</dbReference>
<evidence type="ECO:0000256" key="3">
    <source>
        <dbReference type="SAM" id="MobiDB-lite"/>
    </source>
</evidence>
<dbReference type="InterPro" id="IPR009061">
    <property type="entry name" value="DNA-bd_dom_put_sf"/>
</dbReference>
<dbReference type="SMART" id="SM00422">
    <property type="entry name" value="HTH_MERR"/>
    <property type="match status" value="1"/>
</dbReference>
<evidence type="ECO:0000313" key="6">
    <source>
        <dbReference type="Proteomes" id="UP000637002"/>
    </source>
</evidence>
<dbReference type="Proteomes" id="UP000637002">
    <property type="component" value="Unassembled WGS sequence"/>
</dbReference>
<accession>A0A916USZ3</accession>
<feature type="coiled-coil region" evidence="2">
    <location>
        <begin position="102"/>
        <end position="139"/>
    </location>
</feature>
<reference evidence="5" key="2">
    <citation type="submission" date="2020-09" db="EMBL/GenBank/DDBJ databases">
        <authorList>
            <person name="Sun Q."/>
            <person name="Zhou Y."/>
        </authorList>
    </citation>
    <scope>NUCLEOTIDE SEQUENCE</scope>
    <source>
        <strain evidence="5">CGMCC 1.12919</strain>
    </source>
</reference>
<organism evidence="5 6">
    <name type="scientific">Chelatococcus reniformis</name>
    <dbReference type="NCBI Taxonomy" id="1494448"/>
    <lineage>
        <taxon>Bacteria</taxon>
        <taxon>Pseudomonadati</taxon>
        <taxon>Pseudomonadota</taxon>
        <taxon>Alphaproteobacteria</taxon>
        <taxon>Hyphomicrobiales</taxon>
        <taxon>Chelatococcaceae</taxon>
        <taxon>Chelatococcus</taxon>
    </lineage>
</organism>
<dbReference type="GO" id="GO:0003677">
    <property type="term" value="F:DNA binding"/>
    <property type="evidence" value="ECO:0007669"/>
    <property type="project" value="UniProtKB-KW"/>
</dbReference>
<dbReference type="Pfam" id="PF13411">
    <property type="entry name" value="MerR_1"/>
    <property type="match status" value="1"/>
</dbReference>
<dbReference type="AlphaFoldDB" id="A0A916USZ3"/>
<sequence>MTNQLKDAVGATPDGFPTPGLGARAEERTFLIGDLAKEFGVTLRTLRFYEDRGLLKPQRRGVARLYTVRDRERLLVILKGKQLGFTLGEIAVMLESSNTGQAADLKLSVAQVEEQISHLQRQKADIEAAIDELIRTRTRLVGRLRVPAAQRE</sequence>
<name>A0A916USZ3_9HYPH</name>
<feature type="region of interest" description="Disordered" evidence="3">
    <location>
        <begin position="1"/>
        <end position="20"/>
    </location>
</feature>
<dbReference type="InterPro" id="IPR047057">
    <property type="entry name" value="MerR_fam"/>
</dbReference>
<evidence type="ECO:0000259" key="4">
    <source>
        <dbReference type="PROSITE" id="PS50937"/>
    </source>
</evidence>
<comment type="caution">
    <text evidence="5">The sequence shown here is derived from an EMBL/GenBank/DDBJ whole genome shotgun (WGS) entry which is preliminary data.</text>
</comment>
<dbReference type="EMBL" id="BMGG01000009">
    <property type="protein sequence ID" value="GGC83501.1"/>
    <property type="molecule type" value="Genomic_DNA"/>
</dbReference>
<protein>
    <recommendedName>
        <fullName evidence="4">HTH merR-type domain-containing protein</fullName>
    </recommendedName>
</protein>
<proteinExistence type="predicted"/>
<feature type="domain" description="HTH merR-type" evidence="4">
    <location>
        <begin position="29"/>
        <end position="96"/>
    </location>
</feature>
<dbReference type="PROSITE" id="PS50937">
    <property type="entry name" value="HTH_MERR_2"/>
    <property type="match status" value="1"/>
</dbReference>
<evidence type="ECO:0000256" key="1">
    <source>
        <dbReference type="ARBA" id="ARBA00023125"/>
    </source>
</evidence>